<evidence type="ECO:0000256" key="1">
    <source>
        <dbReference type="ARBA" id="ARBA00004236"/>
    </source>
</evidence>
<reference evidence="8" key="1">
    <citation type="submission" date="2012-12" db="EMBL/GenBank/DDBJ databases">
        <authorList>
            <person name="Hellsten U."/>
            <person name="Grimwood J."/>
            <person name="Chapman J.A."/>
            <person name="Shapiro H."/>
            <person name="Aerts A."/>
            <person name="Otillar R.P."/>
            <person name="Terry A.Y."/>
            <person name="Boore J.L."/>
            <person name="Simakov O."/>
            <person name="Marletaz F."/>
            <person name="Cho S.-J."/>
            <person name="Edsinger-Gonzales E."/>
            <person name="Havlak P."/>
            <person name="Kuo D.-H."/>
            <person name="Larsson T."/>
            <person name="Lv J."/>
            <person name="Arendt D."/>
            <person name="Savage R."/>
            <person name="Osoegawa K."/>
            <person name="de Jong P."/>
            <person name="Lindberg D.R."/>
            <person name="Seaver E.C."/>
            <person name="Weisblat D.A."/>
            <person name="Putnam N.H."/>
            <person name="Grigoriev I.V."/>
            <person name="Rokhsar D.S."/>
        </authorList>
    </citation>
    <scope>NUCLEOTIDE SEQUENCE</scope>
</reference>
<dbReference type="EMBL" id="KB097417">
    <property type="protein sequence ID" value="ESN97203.1"/>
    <property type="molecule type" value="Genomic_DNA"/>
</dbReference>
<feature type="compositionally biased region" description="Low complexity" evidence="4">
    <location>
        <begin position="425"/>
        <end position="447"/>
    </location>
</feature>
<dbReference type="eggNOG" id="KOG3528">
    <property type="taxonomic scope" value="Eukaryota"/>
</dbReference>
<feature type="compositionally biased region" description="Low complexity" evidence="4">
    <location>
        <begin position="454"/>
        <end position="481"/>
    </location>
</feature>
<feature type="compositionally biased region" description="Basic and acidic residues" evidence="4">
    <location>
        <begin position="352"/>
        <end position="366"/>
    </location>
</feature>
<dbReference type="EMBL" id="AMQM01006392">
    <property type="status" value="NOT_ANNOTATED_CDS"/>
    <property type="molecule type" value="Genomic_DNA"/>
</dbReference>
<organism evidence="7 8">
    <name type="scientific">Helobdella robusta</name>
    <name type="common">Californian leech</name>
    <dbReference type="NCBI Taxonomy" id="6412"/>
    <lineage>
        <taxon>Eukaryota</taxon>
        <taxon>Metazoa</taxon>
        <taxon>Spiralia</taxon>
        <taxon>Lophotrochozoa</taxon>
        <taxon>Annelida</taxon>
        <taxon>Clitellata</taxon>
        <taxon>Hirudinea</taxon>
        <taxon>Rhynchobdellida</taxon>
        <taxon>Glossiphoniidae</taxon>
        <taxon>Helobdella</taxon>
    </lineage>
</organism>
<dbReference type="InterPro" id="IPR041489">
    <property type="entry name" value="PDZ_6"/>
</dbReference>
<dbReference type="OrthoDB" id="10007415at2759"/>
<dbReference type="SMART" id="SM00228">
    <property type="entry name" value="PDZ"/>
    <property type="match status" value="2"/>
</dbReference>
<feature type="region of interest" description="Disordered" evidence="4">
    <location>
        <begin position="301"/>
        <end position="366"/>
    </location>
</feature>
<keyword evidence="3" id="KW-0677">Repeat</keyword>
<dbReference type="Pfam" id="PF17820">
    <property type="entry name" value="PDZ_6"/>
    <property type="match status" value="1"/>
</dbReference>
<dbReference type="Proteomes" id="UP000015101">
    <property type="component" value="Unassembled WGS sequence"/>
</dbReference>
<dbReference type="GO" id="GO:0016324">
    <property type="term" value="C:apical plasma membrane"/>
    <property type="evidence" value="ECO:0000318"/>
    <property type="project" value="GO_Central"/>
</dbReference>
<feature type="domain" description="PDZ" evidence="5">
    <location>
        <begin position="152"/>
        <end position="232"/>
    </location>
</feature>
<evidence type="ECO:0000256" key="3">
    <source>
        <dbReference type="ARBA" id="ARBA00022737"/>
    </source>
</evidence>
<dbReference type="AlphaFoldDB" id="T1FUU9"/>
<evidence type="ECO:0000313" key="6">
    <source>
        <dbReference type="EMBL" id="ESN97203.1"/>
    </source>
</evidence>
<keyword evidence="2" id="KW-1003">Cell membrane</keyword>
<dbReference type="SUPFAM" id="SSF50156">
    <property type="entry name" value="PDZ domain-like"/>
    <property type="match status" value="2"/>
</dbReference>
<dbReference type="GO" id="GO:0072659">
    <property type="term" value="P:protein localization to plasma membrane"/>
    <property type="evidence" value="ECO:0000318"/>
    <property type="project" value="GO_Central"/>
</dbReference>
<accession>T1FUU9</accession>
<sequence length="518" mass="57707">MPTEIPVDAPKPRLCRLRKWSDFNGYGFNLHADKGKEGQYVGSVDPNSPAELAGLMKGDRIIEVNGINIGVENHQQVVNRIKTNPNEATLLVVSPDGAEYYKRLNIVIDSNMSNLRVRETPASNPFTASSFNKNMYSDYSSMDTGYSLRSCLLSLWQDFQGYGFNLQSLDGKPGQYVGSIDRNSPAQLGGLKERDRLILVNDIDVTNMNHKDVVMLIKSNKNSVALLVVDPEADRYFSSSGVKLPNDQVHVIDCKGPLSNPYVGKSSSQNGCSNNNNNSNNIAISTPELKNVKLETAIVSETNEQQQPHQQQQPHCQDLQQEQQRQPNDHHYQDHHQQEQQQQQNQEDDYHDNEQQHQQLHDTHEEQKSFNHLDQDFYLTEHQQQLGSIDSSSICERENSTHSISSIDAGRNASQRSYKSAEYDASSAPSSAKPSPSLSPLASLALSSPPPIQPSSSSVNQLLSPSASTHSYSSLSPSPNSLIFAGSAKEARERMSRKKNVKDVSMTLKDKYDLLQKL</sequence>
<gene>
    <name evidence="7" type="primary">20212595</name>
    <name evidence="6" type="ORF">HELRODRAFT_193300</name>
</gene>
<dbReference type="Gene3D" id="2.30.42.10">
    <property type="match status" value="2"/>
</dbReference>
<feature type="domain" description="PDZ" evidence="5">
    <location>
        <begin position="14"/>
        <end position="96"/>
    </location>
</feature>
<evidence type="ECO:0000313" key="7">
    <source>
        <dbReference type="EnsemblMetazoa" id="HelroP193300"/>
    </source>
</evidence>
<feature type="compositionally biased region" description="Polar residues" evidence="4">
    <location>
        <begin position="401"/>
        <end position="418"/>
    </location>
</feature>
<proteinExistence type="predicted"/>
<dbReference type="EnsemblMetazoa" id="HelroT193300">
    <property type="protein sequence ID" value="HelroP193300"/>
    <property type="gene ID" value="HelroG193300"/>
</dbReference>
<dbReference type="KEGG" id="hro:HELRODRAFT_193300"/>
<evidence type="ECO:0000256" key="4">
    <source>
        <dbReference type="SAM" id="MobiDB-lite"/>
    </source>
</evidence>
<dbReference type="STRING" id="6412.T1FUU9"/>
<dbReference type="PANTHER" id="PTHR14191">
    <property type="entry name" value="PDZ DOMAIN CONTAINING PROTEIN"/>
    <property type="match status" value="1"/>
</dbReference>
<dbReference type="CDD" id="cd06768">
    <property type="entry name" value="PDZ_NHERF-like"/>
    <property type="match status" value="2"/>
</dbReference>
<reference evidence="7" key="3">
    <citation type="submission" date="2015-06" db="UniProtKB">
        <authorList>
            <consortium name="EnsemblMetazoa"/>
        </authorList>
    </citation>
    <scope>IDENTIFICATION</scope>
</reference>
<dbReference type="HOGENOM" id="CLU_526067_0_0_1"/>
<evidence type="ECO:0000313" key="8">
    <source>
        <dbReference type="Proteomes" id="UP000015101"/>
    </source>
</evidence>
<name>T1FUU9_HELRO</name>
<keyword evidence="8" id="KW-1185">Reference proteome</keyword>
<comment type="subcellular location">
    <subcellularLocation>
        <location evidence="1">Cell membrane</location>
    </subcellularLocation>
</comment>
<feature type="compositionally biased region" description="Basic and acidic residues" evidence="4">
    <location>
        <begin position="327"/>
        <end position="338"/>
    </location>
</feature>
<dbReference type="RefSeq" id="XP_009024698.1">
    <property type="nucleotide sequence ID" value="XM_009026450.1"/>
</dbReference>
<dbReference type="InterPro" id="IPR036034">
    <property type="entry name" value="PDZ_sf"/>
</dbReference>
<dbReference type="EMBL" id="AMQM01006394">
    <property type="status" value="NOT_ANNOTATED_CDS"/>
    <property type="molecule type" value="Genomic_DNA"/>
</dbReference>
<dbReference type="Pfam" id="PF00595">
    <property type="entry name" value="PDZ"/>
    <property type="match status" value="1"/>
</dbReference>
<feature type="region of interest" description="Disordered" evidence="4">
    <location>
        <begin position="400"/>
        <end position="481"/>
    </location>
</feature>
<dbReference type="CTD" id="20212595"/>
<reference evidence="6 8" key="2">
    <citation type="journal article" date="2013" name="Nature">
        <title>Insights into bilaterian evolution from three spiralian genomes.</title>
        <authorList>
            <person name="Simakov O."/>
            <person name="Marletaz F."/>
            <person name="Cho S.J."/>
            <person name="Edsinger-Gonzales E."/>
            <person name="Havlak P."/>
            <person name="Hellsten U."/>
            <person name="Kuo D.H."/>
            <person name="Larsson T."/>
            <person name="Lv J."/>
            <person name="Arendt D."/>
            <person name="Savage R."/>
            <person name="Osoegawa K."/>
            <person name="de Jong P."/>
            <person name="Grimwood J."/>
            <person name="Chapman J.A."/>
            <person name="Shapiro H."/>
            <person name="Aerts A."/>
            <person name="Otillar R.P."/>
            <person name="Terry A.Y."/>
            <person name="Boore J.L."/>
            <person name="Grigoriev I.V."/>
            <person name="Lindberg D.R."/>
            <person name="Seaver E.C."/>
            <person name="Weisblat D.A."/>
            <person name="Putnam N.H."/>
            <person name="Rokhsar D.S."/>
        </authorList>
    </citation>
    <scope>NUCLEOTIDE SEQUENCE</scope>
</reference>
<protein>
    <recommendedName>
        <fullName evidence="5">PDZ domain-containing protein</fullName>
    </recommendedName>
</protein>
<dbReference type="EMBL" id="AMQM01006393">
    <property type="status" value="NOT_ANNOTATED_CDS"/>
    <property type="molecule type" value="Genomic_DNA"/>
</dbReference>
<dbReference type="GO" id="GO:0043495">
    <property type="term" value="F:protein-membrane adaptor activity"/>
    <property type="evidence" value="ECO:0000318"/>
    <property type="project" value="GO_Central"/>
</dbReference>
<keyword evidence="2" id="KW-0472">Membrane</keyword>
<dbReference type="InterPro" id="IPR051067">
    <property type="entry name" value="NHER"/>
</dbReference>
<dbReference type="InParanoid" id="T1FUU9"/>
<evidence type="ECO:0000259" key="5">
    <source>
        <dbReference type="PROSITE" id="PS50106"/>
    </source>
</evidence>
<dbReference type="PROSITE" id="PS50106">
    <property type="entry name" value="PDZ"/>
    <property type="match status" value="2"/>
</dbReference>
<dbReference type="PANTHER" id="PTHR14191:SF3">
    <property type="entry name" value="NA(+)_H(+) EXCHANGE REGULATORY COFACTOR-LIKE PROTEIN NRFL-1"/>
    <property type="match status" value="1"/>
</dbReference>
<evidence type="ECO:0000256" key="2">
    <source>
        <dbReference type="ARBA" id="ARBA00022475"/>
    </source>
</evidence>
<dbReference type="InterPro" id="IPR001478">
    <property type="entry name" value="PDZ"/>
</dbReference>
<feature type="compositionally biased region" description="Low complexity" evidence="4">
    <location>
        <begin position="304"/>
        <end position="324"/>
    </location>
</feature>
<dbReference type="GeneID" id="20212595"/>